<dbReference type="InterPro" id="IPR003369">
    <property type="entry name" value="TatA/B/E"/>
</dbReference>
<evidence type="ECO:0000256" key="1">
    <source>
        <dbReference type="ARBA" id="ARBA00004167"/>
    </source>
</evidence>
<comment type="similarity">
    <text evidence="10">Belongs to the TatB family.</text>
</comment>
<evidence type="ECO:0000256" key="11">
    <source>
        <dbReference type="SAM" id="Phobius"/>
    </source>
</evidence>
<keyword evidence="6 10" id="KW-0653">Protein transport</keyword>
<dbReference type="PANTHER" id="PTHR33162">
    <property type="entry name" value="SEC-INDEPENDENT PROTEIN TRANSLOCASE PROTEIN TATA, CHLOROPLASTIC"/>
    <property type="match status" value="1"/>
</dbReference>
<gene>
    <name evidence="10 12" type="primary">tatB</name>
    <name evidence="12" type="ORF">IPJ38_02520</name>
</gene>
<evidence type="ECO:0000256" key="4">
    <source>
        <dbReference type="ARBA" id="ARBA00022519"/>
    </source>
</evidence>
<keyword evidence="7 10" id="KW-1133">Transmembrane helix</keyword>
<keyword evidence="8 10" id="KW-0811">Translocation</keyword>
<dbReference type="PRINTS" id="PR01506">
    <property type="entry name" value="TATBPROTEIN"/>
</dbReference>
<evidence type="ECO:0000256" key="2">
    <source>
        <dbReference type="ARBA" id="ARBA00022448"/>
    </source>
</evidence>
<dbReference type="AlphaFoldDB" id="A0A935K1Q7"/>
<keyword evidence="3 10" id="KW-1003">Cell membrane</keyword>
<sequence length="116" mass="12735">MFDIGFSELMVIGIVALIVIGPERLPKVARTLGHLLGRAQRYVNDVKSDINREMQLDELKKLQTQVTDSARSMEDSVRKEFDSARSAVEAPAKSAVAELNEVTKQVAAETPVKPVA</sequence>
<comment type="subunit">
    <text evidence="10">The Tat system comprises two distinct complexes: a TatABC complex, containing multiple copies of TatA, TatB and TatC subunits, and a separate TatA complex, containing only TatA subunits. Substrates initially bind to the TatABC complex, which probably triggers association of the separate TatA complex to form the active translocon.</text>
</comment>
<evidence type="ECO:0000256" key="8">
    <source>
        <dbReference type="ARBA" id="ARBA00023010"/>
    </source>
</evidence>
<evidence type="ECO:0000256" key="5">
    <source>
        <dbReference type="ARBA" id="ARBA00022692"/>
    </source>
</evidence>
<dbReference type="PANTHER" id="PTHR33162:SF1">
    <property type="entry name" value="SEC-INDEPENDENT PROTEIN TRANSLOCASE PROTEIN TATA, CHLOROPLASTIC"/>
    <property type="match status" value="1"/>
</dbReference>
<accession>A0A935K1Q7</accession>
<evidence type="ECO:0000256" key="3">
    <source>
        <dbReference type="ARBA" id="ARBA00022475"/>
    </source>
</evidence>
<evidence type="ECO:0000313" key="13">
    <source>
        <dbReference type="Proteomes" id="UP000739411"/>
    </source>
</evidence>
<comment type="caution">
    <text evidence="12">The sequence shown here is derived from an EMBL/GenBank/DDBJ whole genome shotgun (WGS) entry which is preliminary data.</text>
</comment>
<evidence type="ECO:0000313" key="12">
    <source>
        <dbReference type="EMBL" id="MBK7414147.1"/>
    </source>
</evidence>
<evidence type="ECO:0000256" key="7">
    <source>
        <dbReference type="ARBA" id="ARBA00022989"/>
    </source>
</evidence>
<keyword evidence="5 10" id="KW-0812">Transmembrane</keyword>
<dbReference type="InterPro" id="IPR018448">
    <property type="entry name" value="TatB"/>
</dbReference>
<name>A0A935K1Q7_9RHOO</name>
<feature type="transmembrane region" description="Helical" evidence="11">
    <location>
        <begin position="6"/>
        <end position="22"/>
    </location>
</feature>
<comment type="function">
    <text evidence="10">Part of the twin-arginine translocation (Tat) system that transports large folded proteins containing a characteristic twin-arginine motif in their signal peptide across membranes. Together with TatC, TatB is part of a receptor directly interacting with Tat signal peptides. TatB may form an oligomeric binding site that transiently accommodates folded Tat precursor proteins before their translocation.</text>
</comment>
<dbReference type="GO" id="GO:0008320">
    <property type="term" value="F:protein transmembrane transporter activity"/>
    <property type="evidence" value="ECO:0007669"/>
    <property type="project" value="UniProtKB-UniRule"/>
</dbReference>
<dbReference type="Proteomes" id="UP000739411">
    <property type="component" value="Unassembled WGS sequence"/>
</dbReference>
<keyword evidence="4" id="KW-0997">Cell inner membrane</keyword>
<keyword evidence="2 10" id="KW-0813">Transport</keyword>
<dbReference type="Pfam" id="PF02416">
    <property type="entry name" value="TatA_B_E"/>
    <property type="match status" value="1"/>
</dbReference>
<protein>
    <recommendedName>
        <fullName evidence="10">Sec-independent protein translocase protein TatB</fullName>
    </recommendedName>
</protein>
<keyword evidence="9 10" id="KW-0472">Membrane</keyword>
<evidence type="ECO:0000256" key="6">
    <source>
        <dbReference type="ARBA" id="ARBA00022927"/>
    </source>
</evidence>
<dbReference type="EMBL" id="JADJMS010000006">
    <property type="protein sequence ID" value="MBK7414147.1"/>
    <property type="molecule type" value="Genomic_DNA"/>
</dbReference>
<evidence type="ECO:0000256" key="9">
    <source>
        <dbReference type="ARBA" id="ARBA00023136"/>
    </source>
</evidence>
<dbReference type="GO" id="GO:0043953">
    <property type="term" value="P:protein transport by the Tat complex"/>
    <property type="evidence" value="ECO:0007669"/>
    <property type="project" value="UniProtKB-UniRule"/>
</dbReference>
<dbReference type="Gene3D" id="1.20.5.3310">
    <property type="match status" value="1"/>
</dbReference>
<dbReference type="NCBIfam" id="TIGR01410">
    <property type="entry name" value="tatB"/>
    <property type="match status" value="1"/>
</dbReference>
<dbReference type="GO" id="GO:0033281">
    <property type="term" value="C:TAT protein transport complex"/>
    <property type="evidence" value="ECO:0007669"/>
    <property type="project" value="UniProtKB-UniRule"/>
</dbReference>
<comment type="subcellular location">
    <subcellularLocation>
        <location evidence="10">Cell membrane</location>
        <topology evidence="10">Single-pass membrane protein</topology>
    </subcellularLocation>
    <subcellularLocation>
        <location evidence="1">Membrane</location>
        <topology evidence="1">Single-pass membrane protein</topology>
    </subcellularLocation>
</comment>
<dbReference type="HAMAP" id="MF_00237">
    <property type="entry name" value="TatB"/>
    <property type="match status" value="1"/>
</dbReference>
<organism evidence="12 13">
    <name type="scientific">Candidatus Dechloromonas phosphorivorans</name>
    <dbReference type="NCBI Taxonomy" id="2899244"/>
    <lineage>
        <taxon>Bacteria</taxon>
        <taxon>Pseudomonadati</taxon>
        <taxon>Pseudomonadota</taxon>
        <taxon>Betaproteobacteria</taxon>
        <taxon>Rhodocyclales</taxon>
        <taxon>Azonexaceae</taxon>
        <taxon>Dechloromonas</taxon>
    </lineage>
</organism>
<reference evidence="12 13" key="1">
    <citation type="submission" date="2020-10" db="EMBL/GenBank/DDBJ databases">
        <title>Connecting structure to function with the recovery of over 1000 high-quality activated sludge metagenome-assembled genomes encoding full-length rRNA genes using long-read sequencing.</title>
        <authorList>
            <person name="Singleton C.M."/>
            <person name="Petriglieri F."/>
            <person name="Kristensen J.M."/>
            <person name="Kirkegaard R.H."/>
            <person name="Michaelsen T.Y."/>
            <person name="Andersen M.H."/>
            <person name="Karst S.M."/>
            <person name="Dueholm M.S."/>
            <person name="Nielsen P.H."/>
            <person name="Albertsen M."/>
        </authorList>
    </citation>
    <scope>NUCLEOTIDE SEQUENCE [LARGE SCALE GENOMIC DNA]</scope>
    <source>
        <strain evidence="12">EsbW_18-Q3-R4-48_BATAC.463</strain>
    </source>
</reference>
<evidence type="ECO:0000256" key="10">
    <source>
        <dbReference type="HAMAP-Rule" id="MF_00237"/>
    </source>
</evidence>
<proteinExistence type="inferred from homology"/>